<dbReference type="InterPro" id="IPR049704">
    <property type="entry name" value="Aminotrans_3_PPA_site"/>
</dbReference>
<dbReference type="PANTHER" id="PTHR11986">
    <property type="entry name" value="AMINOTRANSFERASE CLASS III"/>
    <property type="match status" value="1"/>
</dbReference>
<gene>
    <name evidence="4" type="ORF">A2991_02235</name>
</gene>
<dbReference type="EMBL" id="MHSZ01000012">
    <property type="protein sequence ID" value="OHA53705.1"/>
    <property type="molecule type" value="Genomic_DNA"/>
</dbReference>
<protein>
    <recommendedName>
        <fullName evidence="6">4-aminobutyrate aminotransferase</fullName>
    </recommendedName>
</protein>
<dbReference type="InterPro" id="IPR015421">
    <property type="entry name" value="PyrdxlP-dep_Trfase_major"/>
</dbReference>
<dbReference type="Proteomes" id="UP000177865">
    <property type="component" value="Unassembled WGS sequence"/>
</dbReference>
<dbReference type="Gene3D" id="3.90.1150.10">
    <property type="entry name" value="Aspartate Aminotransferase, domain 1"/>
    <property type="match status" value="1"/>
</dbReference>
<feature type="non-terminal residue" evidence="4">
    <location>
        <position position="342"/>
    </location>
</feature>
<organism evidence="4 5">
    <name type="scientific">Candidatus Terrybacteria bacterium RIFCSPLOWO2_01_FULL_58_14</name>
    <dbReference type="NCBI Taxonomy" id="1802369"/>
    <lineage>
        <taxon>Bacteria</taxon>
        <taxon>Candidatus Terryibacteriota</taxon>
    </lineage>
</organism>
<reference evidence="4 5" key="1">
    <citation type="journal article" date="2016" name="Nat. Commun.">
        <title>Thousands of microbial genomes shed light on interconnected biogeochemical processes in an aquifer system.</title>
        <authorList>
            <person name="Anantharaman K."/>
            <person name="Brown C.T."/>
            <person name="Hug L.A."/>
            <person name="Sharon I."/>
            <person name="Castelle C.J."/>
            <person name="Probst A.J."/>
            <person name="Thomas B.C."/>
            <person name="Singh A."/>
            <person name="Wilkins M.J."/>
            <person name="Karaoz U."/>
            <person name="Brodie E.L."/>
            <person name="Williams K.H."/>
            <person name="Hubbard S.S."/>
            <person name="Banfield J.F."/>
        </authorList>
    </citation>
    <scope>NUCLEOTIDE SEQUENCE [LARGE SCALE GENOMIC DNA]</scope>
</reference>
<dbReference type="Gene3D" id="3.40.640.10">
    <property type="entry name" value="Type I PLP-dependent aspartate aminotransferase-like (Major domain)"/>
    <property type="match status" value="1"/>
</dbReference>
<name>A0A1G2PZF9_9BACT</name>
<evidence type="ECO:0000313" key="4">
    <source>
        <dbReference type="EMBL" id="OHA53705.1"/>
    </source>
</evidence>
<comment type="caution">
    <text evidence="4">The sequence shown here is derived from an EMBL/GenBank/DDBJ whole genome shotgun (WGS) entry which is preliminary data.</text>
</comment>
<proteinExistence type="inferred from homology"/>
<dbReference type="AlphaFoldDB" id="A0A1G2PZF9"/>
<dbReference type="InterPro" id="IPR005814">
    <property type="entry name" value="Aminotrans_3"/>
</dbReference>
<dbReference type="InterPro" id="IPR015422">
    <property type="entry name" value="PyrdxlP-dep_Trfase_small"/>
</dbReference>
<evidence type="ECO:0000256" key="2">
    <source>
        <dbReference type="ARBA" id="ARBA00022898"/>
    </source>
</evidence>
<dbReference type="InterPro" id="IPR015424">
    <property type="entry name" value="PyrdxlP-dep_Trfase"/>
</dbReference>
<dbReference type="SUPFAM" id="SSF53383">
    <property type="entry name" value="PLP-dependent transferases"/>
    <property type="match status" value="1"/>
</dbReference>
<sequence>MARRRKLPGELRNLNGTENRFWRTRHRQVSVQSTVDFPIVINPRKGERATLYDADGNAYIDFGFVGTDNFGFGSTLLRIRRAVDRIGGVLFLPEHDIANILGVSLKSELLSRTPVRGQGAVFFARSGADANEVALDAMIKARPERRTFGCFWGAFHGRNTGIRSLMDPRKPQRVTDYPKPYDVIRLHFPAATTPGAVNALKEQLAEISEAAWSQMNGFFIEIVQGEGGMQVIDTRALRVLVEELRRHDVAIVVDEVQTGMGRTGTLWAYRRPRVTPDIVTIGKSLGGGVQDVNAVVMSRRFGFREAGERSSTFGAEPAKAAAALAALAEIDRRNLCARAEKL</sequence>
<dbReference type="PROSITE" id="PS00600">
    <property type="entry name" value="AA_TRANSFER_CLASS_3"/>
    <property type="match status" value="1"/>
</dbReference>
<evidence type="ECO:0000256" key="3">
    <source>
        <dbReference type="RuleBase" id="RU003560"/>
    </source>
</evidence>
<accession>A0A1G2PZF9</accession>
<comment type="cofactor">
    <cofactor evidence="1">
        <name>pyridoxal 5'-phosphate</name>
        <dbReference type="ChEBI" id="CHEBI:597326"/>
    </cofactor>
</comment>
<evidence type="ECO:0000313" key="5">
    <source>
        <dbReference type="Proteomes" id="UP000177865"/>
    </source>
</evidence>
<dbReference type="GO" id="GO:0008483">
    <property type="term" value="F:transaminase activity"/>
    <property type="evidence" value="ECO:0007669"/>
    <property type="project" value="InterPro"/>
</dbReference>
<evidence type="ECO:0000256" key="1">
    <source>
        <dbReference type="ARBA" id="ARBA00001933"/>
    </source>
</evidence>
<comment type="similarity">
    <text evidence="3">Belongs to the class-III pyridoxal-phosphate-dependent aminotransferase family.</text>
</comment>
<evidence type="ECO:0008006" key="6">
    <source>
        <dbReference type="Google" id="ProtNLM"/>
    </source>
</evidence>
<dbReference type="GO" id="GO:0042802">
    <property type="term" value="F:identical protein binding"/>
    <property type="evidence" value="ECO:0007669"/>
    <property type="project" value="TreeGrafter"/>
</dbReference>
<dbReference type="Pfam" id="PF00202">
    <property type="entry name" value="Aminotran_3"/>
    <property type="match status" value="1"/>
</dbReference>
<dbReference type="GO" id="GO:0030170">
    <property type="term" value="F:pyridoxal phosphate binding"/>
    <property type="evidence" value="ECO:0007669"/>
    <property type="project" value="InterPro"/>
</dbReference>
<keyword evidence="2 3" id="KW-0663">Pyridoxal phosphate</keyword>
<dbReference type="PIRSF" id="PIRSF000521">
    <property type="entry name" value="Transaminase_4ab_Lys_Orn"/>
    <property type="match status" value="1"/>
</dbReference>
<dbReference type="InterPro" id="IPR050103">
    <property type="entry name" value="Class-III_PLP-dep_AT"/>
</dbReference>